<organism evidence="8 9">
    <name type="scientific">Actinomyces bovis</name>
    <dbReference type="NCBI Taxonomy" id="1658"/>
    <lineage>
        <taxon>Bacteria</taxon>
        <taxon>Bacillati</taxon>
        <taxon>Actinomycetota</taxon>
        <taxon>Actinomycetes</taxon>
        <taxon>Actinomycetales</taxon>
        <taxon>Actinomycetaceae</taxon>
        <taxon>Actinomyces</taxon>
    </lineage>
</organism>
<keyword evidence="3 6" id="KW-0812">Transmembrane</keyword>
<evidence type="ECO:0000259" key="7">
    <source>
        <dbReference type="Pfam" id="PF00482"/>
    </source>
</evidence>
<dbReference type="InterPro" id="IPR018076">
    <property type="entry name" value="T2SS_GspF_dom"/>
</dbReference>
<accession>A0ABY1VM25</accession>
<keyword evidence="5 6" id="KW-0472">Membrane</keyword>
<dbReference type="PANTHER" id="PTHR35007:SF2">
    <property type="entry name" value="PILUS ASSEMBLE PROTEIN"/>
    <property type="match status" value="1"/>
</dbReference>
<evidence type="ECO:0000313" key="8">
    <source>
        <dbReference type="EMBL" id="SPT52731.1"/>
    </source>
</evidence>
<comment type="subcellular location">
    <subcellularLocation>
        <location evidence="1">Cell membrane</location>
        <topology evidence="1">Multi-pass membrane protein</topology>
    </subcellularLocation>
</comment>
<evidence type="ECO:0000256" key="3">
    <source>
        <dbReference type="ARBA" id="ARBA00022692"/>
    </source>
</evidence>
<comment type="caution">
    <text evidence="8">The sequence shown here is derived from an EMBL/GenBank/DDBJ whole genome shotgun (WGS) entry which is preliminary data.</text>
</comment>
<evidence type="ECO:0000256" key="4">
    <source>
        <dbReference type="ARBA" id="ARBA00022989"/>
    </source>
</evidence>
<dbReference type="EMBL" id="UAPQ01000001">
    <property type="protein sequence ID" value="SPT52731.1"/>
    <property type="molecule type" value="Genomic_DNA"/>
</dbReference>
<proteinExistence type="predicted"/>
<feature type="domain" description="Type II secretion system protein GspF" evidence="7">
    <location>
        <begin position="168"/>
        <end position="292"/>
    </location>
</feature>
<dbReference type="RefSeq" id="WP_111835695.1">
    <property type="nucleotide sequence ID" value="NZ_UAPQ01000001.1"/>
</dbReference>
<sequence>MRLGAICGAGVALGLLFLLTAWRASRPRLVDRVAPYMRFRRGSQAVVVQAPARTVSGALLGSLGAAGSFFESIGSSDASVRRRLRRSGSTLTVEEVRLQQVLWAAGGIVAVVALGLLARTFRPVNLAAVGVLAMVAAVAGAAARDWWLARQVERRHRAIEAELPDVVELLALVVGAGQGPVAAMERIVSLGRGALIDEFARALADVRAGTTLSAAMGSMAERVGAASVTRLADAVAAALERGTPLAEVLRAQAADSREASRRRLIEEGGRREIAQMVPVVFLILPITVVFALFPGLLVLRLGL</sequence>
<feature type="transmembrane region" description="Helical" evidence="6">
    <location>
        <begin position="127"/>
        <end position="147"/>
    </location>
</feature>
<protein>
    <submittedName>
        <fullName evidence="8">Flp pilus assembly protein TadB</fullName>
    </submittedName>
</protein>
<dbReference type="Proteomes" id="UP000250006">
    <property type="component" value="Unassembled WGS sequence"/>
</dbReference>
<evidence type="ECO:0000313" key="9">
    <source>
        <dbReference type="Proteomes" id="UP000250006"/>
    </source>
</evidence>
<keyword evidence="2" id="KW-1003">Cell membrane</keyword>
<gene>
    <name evidence="8" type="ORF">NCTC11535_00384</name>
</gene>
<evidence type="ECO:0000256" key="2">
    <source>
        <dbReference type="ARBA" id="ARBA00022475"/>
    </source>
</evidence>
<evidence type="ECO:0000256" key="6">
    <source>
        <dbReference type="SAM" id="Phobius"/>
    </source>
</evidence>
<feature type="transmembrane region" description="Helical" evidence="6">
    <location>
        <begin position="279"/>
        <end position="299"/>
    </location>
</feature>
<dbReference type="Pfam" id="PF00482">
    <property type="entry name" value="T2SSF"/>
    <property type="match status" value="1"/>
</dbReference>
<keyword evidence="4 6" id="KW-1133">Transmembrane helix</keyword>
<name>A0ABY1VM25_9ACTO</name>
<dbReference type="PANTHER" id="PTHR35007">
    <property type="entry name" value="INTEGRAL MEMBRANE PROTEIN-RELATED"/>
    <property type="match status" value="1"/>
</dbReference>
<evidence type="ECO:0000256" key="1">
    <source>
        <dbReference type="ARBA" id="ARBA00004651"/>
    </source>
</evidence>
<feature type="transmembrane region" description="Helical" evidence="6">
    <location>
        <begin position="101"/>
        <end position="121"/>
    </location>
</feature>
<evidence type="ECO:0000256" key="5">
    <source>
        <dbReference type="ARBA" id="ARBA00023136"/>
    </source>
</evidence>
<reference evidence="8 9" key="1">
    <citation type="submission" date="2018-06" db="EMBL/GenBank/DDBJ databases">
        <authorList>
            <consortium name="Pathogen Informatics"/>
            <person name="Doyle S."/>
        </authorList>
    </citation>
    <scope>NUCLEOTIDE SEQUENCE [LARGE SCALE GENOMIC DNA]</scope>
    <source>
        <strain evidence="8 9">NCTC11535</strain>
    </source>
</reference>
<keyword evidence="9" id="KW-1185">Reference proteome</keyword>